<sequence>MEEVPANVHLRPINTEVLMRQDEHSFIVLLLGAHMLPDMFGSLIHVRYISLLDDFDSIQTYNRQIEQDPCAPLGAIWCTSFDLSQLPIHVLLTYRDQLDFMPSDQSISKI</sequence>
<comment type="caution">
    <text evidence="1">The sequence shown here is derived from an EMBL/GenBank/DDBJ whole genome shotgun (WGS) entry which is preliminary data.</text>
</comment>
<evidence type="ECO:0000313" key="2">
    <source>
        <dbReference type="Proteomes" id="UP001060085"/>
    </source>
</evidence>
<gene>
    <name evidence="1" type="ORF">M9H77_18152</name>
</gene>
<dbReference type="Proteomes" id="UP001060085">
    <property type="component" value="Linkage Group LG04"/>
</dbReference>
<proteinExistence type="predicted"/>
<protein>
    <submittedName>
        <fullName evidence="1">Uncharacterized protein</fullName>
    </submittedName>
</protein>
<reference evidence="2" key="1">
    <citation type="journal article" date="2023" name="Nat. Plants">
        <title>Single-cell RNA sequencing provides a high-resolution roadmap for understanding the multicellular compartmentation of specialized metabolism.</title>
        <authorList>
            <person name="Sun S."/>
            <person name="Shen X."/>
            <person name="Li Y."/>
            <person name="Li Y."/>
            <person name="Wang S."/>
            <person name="Li R."/>
            <person name="Zhang H."/>
            <person name="Shen G."/>
            <person name="Guo B."/>
            <person name="Wei J."/>
            <person name="Xu J."/>
            <person name="St-Pierre B."/>
            <person name="Chen S."/>
            <person name="Sun C."/>
        </authorList>
    </citation>
    <scope>NUCLEOTIDE SEQUENCE [LARGE SCALE GENOMIC DNA]</scope>
</reference>
<dbReference type="EMBL" id="CM044704">
    <property type="protein sequence ID" value="KAI5668299.1"/>
    <property type="molecule type" value="Genomic_DNA"/>
</dbReference>
<accession>A0ACC0B6M7</accession>
<organism evidence="1 2">
    <name type="scientific">Catharanthus roseus</name>
    <name type="common">Madagascar periwinkle</name>
    <name type="synonym">Vinca rosea</name>
    <dbReference type="NCBI Taxonomy" id="4058"/>
    <lineage>
        <taxon>Eukaryota</taxon>
        <taxon>Viridiplantae</taxon>
        <taxon>Streptophyta</taxon>
        <taxon>Embryophyta</taxon>
        <taxon>Tracheophyta</taxon>
        <taxon>Spermatophyta</taxon>
        <taxon>Magnoliopsida</taxon>
        <taxon>eudicotyledons</taxon>
        <taxon>Gunneridae</taxon>
        <taxon>Pentapetalae</taxon>
        <taxon>asterids</taxon>
        <taxon>lamiids</taxon>
        <taxon>Gentianales</taxon>
        <taxon>Apocynaceae</taxon>
        <taxon>Rauvolfioideae</taxon>
        <taxon>Vinceae</taxon>
        <taxon>Catharanthinae</taxon>
        <taxon>Catharanthus</taxon>
    </lineage>
</organism>
<evidence type="ECO:0000313" key="1">
    <source>
        <dbReference type="EMBL" id="KAI5668299.1"/>
    </source>
</evidence>
<keyword evidence="2" id="KW-1185">Reference proteome</keyword>
<name>A0ACC0B6M7_CATRO</name>